<feature type="compositionally biased region" description="Low complexity" evidence="1">
    <location>
        <begin position="384"/>
        <end position="400"/>
    </location>
</feature>
<feature type="compositionally biased region" description="Low complexity" evidence="1">
    <location>
        <begin position="456"/>
        <end position="477"/>
    </location>
</feature>
<dbReference type="CDD" id="cd00085">
    <property type="entry name" value="HNHc"/>
    <property type="match status" value="1"/>
</dbReference>
<dbReference type="Proteomes" id="UP000547458">
    <property type="component" value="Unassembled WGS sequence"/>
</dbReference>
<feature type="domain" description="HNH nuclease" evidence="2">
    <location>
        <begin position="552"/>
        <end position="604"/>
    </location>
</feature>
<protein>
    <recommendedName>
        <fullName evidence="2">HNH nuclease domain-containing protein</fullName>
    </recommendedName>
</protein>
<dbReference type="AlphaFoldDB" id="A0A846RMM7"/>
<dbReference type="RefSeq" id="WP_167990411.1">
    <property type="nucleotide sequence ID" value="NZ_JAATJL010000001.1"/>
</dbReference>
<proteinExistence type="predicted"/>
<name>A0A846RMM7_9MICC</name>
<evidence type="ECO:0000313" key="4">
    <source>
        <dbReference type="Proteomes" id="UP000547458"/>
    </source>
</evidence>
<feature type="compositionally biased region" description="Low complexity" evidence="1">
    <location>
        <begin position="69"/>
        <end position="78"/>
    </location>
</feature>
<feature type="region of interest" description="Disordered" evidence="1">
    <location>
        <begin position="446"/>
        <end position="498"/>
    </location>
</feature>
<reference evidence="3 4" key="1">
    <citation type="submission" date="2020-03" db="EMBL/GenBank/DDBJ databases">
        <title>Sequencing the genomes of 1000 actinobacteria strains.</title>
        <authorList>
            <person name="Klenk H.-P."/>
        </authorList>
    </citation>
    <scope>NUCLEOTIDE SEQUENCE [LARGE SCALE GENOMIC DNA]</scope>
    <source>
        <strain evidence="3 4">DSM 16403</strain>
    </source>
</reference>
<dbReference type="Gene3D" id="1.10.30.50">
    <property type="match status" value="1"/>
</dbReference>
<dbReference type="InterPro" id="IPR003615">
    <property type="entry name" value="HNH_nuc"/>
</dbReference>
<comment type="caution">
    <text evidence="3">The sequence shown here is derived from an EMBL/GenBank/DDBJ whole genome shotgun (WGS) entry which is preliminary data.</text>
</comment>
<feature type="region of interest" description="Disordered" evidence="1">
    <location>
        <begin position="64"/>
        <end position="140"/>
    </location>
</feature>
<gene>
    <name evidence="3" type="ORF">BJ994_000151</name>
</gene>
<feature type="region of interest" description="Disordered" evidence="1">
    <location>
        <begin position="382"/>
        <end position="414"/>
    </location>
</feature>
<dbReference type="SMART" id="SM00507">
    <property type="entry name" value="HNHc"/>
    <property type="match status" value="1"/>
</dbReference>
<feature type="compositionally biased region" description="Basic and acidic residues" evidence="1">
    <location>
        <begin position="401"/>
        <end position="414"/>
    </location>
</feature>
<sequence length="639" mass="68791">MTLEVSFEGSLGIPGGYLWDDFLTEHDFRVEDLEEYHLGAELQDDPAPELLDLVYPAFFEERPDGAGGRAASDASSSREPSVSQLVWELSGPPSTVAGPVSEHDAERQSATNMEPGTEPTANDDAGDAASVGPSGCVADPASRGDLSGRVALQGLDELDLGALAGVLTDLAGLRSWVDAVEARVVSRIADRTREWVEPRQNPGSRRSDMVRSATASEIALAHNVPERSAYGLVEESIQLTERHPATLDALTEGRISRRHAVLIAQQSLGVPDEAVRGFEEELLALAESLTVAKLARRARRLREEHHPETLPVRKARAVTERHIEYRPDDDGMAWFHAYLPAEQACGIYNRLTAAACRLNTPDESRTLTQLRADVFADLLTHMCPPENEGSESNASGSEPAGRGEGRRHSRQEARGDRAGWMGIAASVNITVPVLALLDVLNANTAGQNSDAKTDARTGAGTNTTTNYAANADTDAQTGADTHARTEDPANAGAGSCGPGMHQFAELEGYGPIDMETAARLAGHATSFTRILTHPVSGSVLDVGRETYRPPKHLQDWIRARDRTCRHPGCSRAAMTCEIDHTVPWSHGGTTCHCNLACLCKKHHMYKSEGICQYAQSTPGVITVRTKAGTTRTTSPDPPF</sequence>
<accession>A0A846RMM7</accession>
<evidence type="ECO:0000256" key="1">
    <source>
        <dbReference type="SAM" id="MobiDB-lite"/>
    </source>
</evidence>
<dbReference type="EMBL" id="JAATJL010000001">
    <property type="protein sequence ID" value="NJC21075.1"/>
    <property type="molecule type" value="Genomic_DNA"/>
</dbReference>
<dbReference type="Pfam" id="PF02720">
    <property type="entry name" value="DUF222"/>
    <property type="match status" value="2"/>
</dbReference>
<evidence type="ECO:0000259" key="2">
    <source>
        <dbReference type="SMART" id="SM00507"/>
    </source>
</evidence>
<dbReference type="InterPro" id="IPR003870">
    <property type="entry name" value="DUF222"/>
</dbReference>
<organism evidence="3 4">
    <name type="scientific">Arthrobacter pigmenti</name>
    <dbReference type="NCBI Taxonomy" id="271432"/>
    <lineage>
        <taxon>Bacteria</taxon>
        <taxon>Bacillati</taxon>
        <taxon>Actinomycetota</taxon>
        <taxon>Actinomycetes</taxon>
        <taxon>Micrococcales</taxon>
        <taxon>Micrococcaceae</taxon>
        <taxon>Arthrobacter</taxon>
    </lineage>
</organism>
<keyword evidence="4" id="KW-1185">Reference proteome</keyword>
<evidence type="ECO:0000313" key="3">
    <source>
        <dbReference type="EMBL" id="NJC21075.1"/>
    </source>
</evidence>